<name>A0A3S5A4V4_9PLAT</name>
<keyword evidence="3" id="KW-1185">Reference proteome</keyword>
<evidence type="ECO:0000313" key="3">
    <source>
        <dbReference type="Proteomes" id="UP000784294"/>
    </source>
</evidence>
<feature type="region of interest" description="Disordered" evidence="1">
    <location>
        <begin position="1"/>
        <end position="27"/>
    </location>
</feature>
<dbReference type="Proteomes" id="UP000784294">
    <property type="component" value="Unassembled WGS sequence"/>
</dbReference>
<reference evidence="2" key="1">
    <citation type="submission" date="2018-11" db="EMBL/GenBank/DDBJ databases">
        <authorList>
            <consortium name="Pathogen Informatics"/>
        </authorList>
    </citation>
    <scope>NUCLEOTIDE SEQUENCE</scope>
</reference>
<dbReference type="EMBL" id="CAAALY010089599">
    <property type="protein sequence ID" value="VEL27752.1"/>
    <property type="molecule type" value="Genomic_DNA"/>
</dbReference>
<comment type="caution">
    <text evidence="2">The sequence shown here is derived from an EMBL/GenBank/DDBJ whole genome shotgun (WGS) entry which is preliminary data.</text>
</comment>
<gene>
    <name evidence="2" type="ORF">PXEA_LOCUS21192</name>
</gene>
<dbReference type="AlphaFoldDB" id="A0A3S5A4V4"/>
<feature type="compositionally biased region" description="Polar residues" evidence="1">
    <location>
        <begin position="10"/>
        <end position="21"/>
    </location>
</feature>
<accession>A0A3S5A4V4</accession>
<sequence>MIDSGGLGNQGNYHSLRQRSNPVAPPAKCARGLVTLNPIASGDRQNRPDFKKSARRTSQRIGSNCCATTVVPVCPVRLPRTRRSNVIEPVAISPVLLVAVAWQPVITTIEPISQTHLARRSGATGRWQEASSASLIRRHGDKCRAVWRICRRQLRVAGTDCVCDDVAVDDDLVRPVGSRSAAIPRPLRPRLGDSPQPL</sequence>
<evidence type="ECO:0000313" key="2">
    <source>
        <dbReference type="EMBL" id="VEL27752.1"/>
    </source>
</evidence>
<organism evidence="2 3">
    <name type="scientific">Protopolystoma xenopodis</name>
    <dbReference type="NCBI Taxonomy" id="117903"/>
    <lineage>
        <taxon>Eukaryota</taxon>
        <taxon>Metazoa</taxon>
        <taxon>Spiralia</taxon>
        <taxon>Lophotrochozoa</taxon>
        <taxon>Platyhelminthes</taxon>
        <taxon>Monogenea</taxon>
        <taxon>Polyopisthocotylea</taxon>
        <taxon>Polystomatidea</taxon>
        <taxon>Polystomatidae</taxon>
        <taxon>Protopolystoma</taxon>
    </lineage>
</organism>
<evidence type="ECO:0000256" key="1">
    <source>
        <dbReference type="SAM" id="MobiDB-lite"/>
    </source>
</evidence>
<protein>
    <submittedName>
        <fullName evidence="2">Uncharacterized protein</fullName>
    </submittedName>
</protein>
<proteinExistence type="predicted"/>